<dbReference type="HOGENOM" id="CLU_152722_0_0_1"/>
<evidence type="ECO:0000259" key="4">
    <source>
        <dbReference type="Pfam" id="PF05922"/>
    </source>
</evidence>
<dbReference type="InterPro" id="IPR037045">
    <property type="entry name" value="S8pro/Inhibitor_I9_sf"/>
</dbReference>
<evidence type="ECO:0000313" key="6">
    <source>
        <dbReference type="Proteomes" id="UP000008783"/>
    </source>
</evidence>
<dbReference type="InterPro" id="IPR052471">
    <property type="entry name" value="PBI_I9"/>
</dbReference>
<feature type="domain" description="Inhibitor I9" evidence="4">
    <location>
        <begin position="72"/>
        <end position="139"/>
    </location>
</feature>
<keyword evidence="3" id="KW-0812">Transmembrane</keyword>
<keyword evidence="3" id="KW-0472">Membrane</keyword>
<reference evidence="6" key="2">
    <citation type="journal article" date="2011" name="Proc. Natl. Acad. Sci. U.S.A.">
        <title>Obligate biotrophy features unraveled by the genomic analysis of rust fungi.</title>
        <authorList>
            <person name="Duplessis S."/>
            <person name="Cuomo C.A."/>
            <person name="Lin Y.-C."/>
            <person name="Aerts A."/>
            <person name="Tisserant E."/>
            <person name="Veneault-Fourrey C."/>
            <person name="Joly D.L."/>
            <person name="Hacquard S."/>
            <person name="Amselem J."/>
            <person name="Cantarel B.L."/>
            <person name="Chiu R."/>
            <person name="Coutinho P.M."/>
            <person name="Feau N."/>
            <person name="Field M."/>
            <person name="Frey P."/>
            <person name="Gelhaye E."/>
            <person name="Goldberg J."/>
            <person name="Grabherr M.G."/>
            <person name="Kodira C.D."/>
            <person name="Kohler A."/>
            <person name="Kuees U."/>
            <person name="Lindquist E.A."/>
            <person name="Lucas S.M."/>
            <person name="Mago R."/>
            <person name="Mauceli E."/>
            <person name="Morin E."/>
            <person name="Murat C."/>
            <person name="Pangilinan J.L."/>
            <person name="Park R."/>
            <person name="Pearson M."/>
            <person name="Quesneville H."/>
            <person name="Rouhier N."/>
            <person name="Sakthikumar S."/>
            <person name="Salamov A.A."/>
            <person name="Schmutz J."/>
            <person name="Selles B."/>
            <person name="Shapiro H."/>
            <person name="Tanguay P."/>
            <person name="Tuskan G.A."/>
            <person name="Henrissat B."/>
            <person name="Van de Peer Y."/>
            <person name="Rouze P."/>
            <person name="Ellis J.G."/>
            <person name="Dodds P.N."/>
            <person name="Schein J.E."/>
            <person name="Zhong S."/>
            <person name="Hamelin R.C."/>
            <person name="Grigoriev I.V."/>
            <person name="Szabo L.J."/>
            <person name="Martin F."/>
        </authorList>
    </citation>
    <scope>NUCLEOTIDE SEQUENCE [LARGE SCALE GENOMIC DNA]</scope>
    <source>
        <strain evidence="6">CRL 75-36-700-3 / race SCCL</strain>
    </source>
</reference>
<sequence>MTHRLSAPFLIILMIAIVGLILPDLVHTTASYDAHQVSSQAKAQSVAPKGYNDREARPSSQKPGNGQEATSVYIITLKDNTTPAQFQAYRQQLIKQGAVIKYEYSIIKGFAVYIKPSQVQSIKKDPLVKNIEKDQEVHTL</sequence>
<gene>
    <name evidence="5" type="ORF">PGTG_14079</name>
</gene>
<keyword evidence="6" id="KW-1185">Reference proteome</keyword>
<dbReference type="GO" id="GO:0042144">
    <property type="term" value="P:vacuole fusion, non-autophagic"/>
    <property type="evidence" value="ECO:0000318"/>
    <property type="project" value="GO_Central"/>
</dbReference>
<dbReference type="PANTHER" id="PTHR28288:SF2">
    <property type="entry name" value="PROTEASE B INHIBITOR 2"/>
    <property type="match status" value="1"/>
</dbReference>
<accession>E3KW26</accession>
<dbReference type="EMBL" id="DS178314">
    <property type="protein sequence ID" value="EFP88501.1"/>
    <property type="molecule type" value="Genomic_DNA"/>
</dbReference>
<dbReference type="Pfam" id="PF05922">
    <property type="entry name" value="Inhibitor_I9"/>
    <property type="match status" value="1"/>
</dbReference>
<evidence type="ECO:0000256" key="1">
    <source>
        <dbReference type="ARBA" id="ARBA00038069"/>
    </source>
</evidence>
<reference key="1">
    <citation type="submission" date="2007-01" db="EMBL/GenBank/DDBJ databases">
        <title>The Genome Sequence of Puccinia graminis f. sp. tritici Strain CRL 75-36-700-3.</title>
        <authorList>
            <consortium name="The Broad Institute Genome Sequencing Platform"/>
            <person name="Birren B."/>
            <person name="Lander E."/>
            <person name="Galagan J."/>
            <person name="Nusbaum C."/>
            <person name="Devon K."/>
            <person name="Cuomo C."/>
            <person name="Jaffe D."/>
            <person name="Butler J."/>
            <person name="Alvarez P."/>
            <person name="Gnerre S."/>
            <person name="Grabherr M."/>
            <person name="Mauceli E."/>
            <person name="Brockman W."/>
            <person name="Young S."/>
            <person name="LaButti K."/>
            <person name="Sykes S."/>
            <person name="DeCaprio D."/>
            <person name="Crawford M."/>
            <person name="Koehrsen M."/>
            <person name="Engels R."/>
            <person name="Montgomery P."/>
            <person name="Pearson M."/>
            <person name="Howarth C."/>
            <person name="Larson L."/>
            <person name="White J."/>
            <person name="Zeng Q."/>
            <person name="Kodira C."/>
            <person name="Yandava C."/>
            <person name="Alvarado L."/>
            <person name="O'Leary S."/>
            <person name="Szabo L."/>
            <person name="Dean R."/>
            <person name="Schein J."/>
        </authorList>
    </citation>
    <scope>NUCLEOTIDE SEQUENCE</scope>
    <source>
        <strain>CRL 75-36-700-3</strain>
    </source>
</reference>
<feature type="region of interest" description="Disordered" evidence="2">
    <location>
        <begin position="40"/>
        <end position="68"/>
    </location>
</feature>
<dbReference type="PANTHER" id="PTHR28288">
    <property type="entry name" value="PROTEASE B INHIBITOR 2"/>
    <property type="match status" value="1"/>
</dbReference>
<evidence type="ECO:0000256" key="2">
    <source>
        <dbReference type="SAM" id="MobiDB-lite"/>
    </source>
</evidence>
<dbReference type="Gene3D" id="3.30.70.80">
    <property type="entry name" value="Peptidase S8 propeptide/proteinase inhibitor I9"/>
    <property type="match status" value="1"/>
</dbReference>
<name>E3KW26_PUCGT</name>
<protein>
    <recommendedName>
        <fullName evidence="4">Inhibitor I9 domain-containing protein</fullName>
    </recommendedName>
</protein>
<dbReference type="FunFam" id="3.30.70.80:FF:000005">
    <property type="entry name" value="Proteinase inhibitor I2B"/>
    <property type="match status" value="1"/>
</dbReference>
<evidence type="ECO:0000256" key="3">
    <source>
        <dbReference type="SAM" id="Phobius"/>
    </source>
</evidence>
<organism evidence="5 6">
    <name type="scientific">Puccinia graminis f. sp. tritici (strain CRL 75-36-700-3 / race SCCL)</name>
    <name type="common">Black stem rust fungus</name>
    <dbReference type="NCBI Taxonomy" id="418459"/>
    <lineage>
        <taxon>Eukaryota</taxon>
        <taxon>Fungi</taxon>
        <taxon>Dikarya</taxon>
        <taxon>Basidiomycota</taxon>
        <taxon>Pucciniomycotina</taxon>
        <taxon>Pucciniomycetes</taxon>
        <taxon>Pucciniales</taxon>
        <taxon>Pucciniaceae</taxon>
        <taxon>Puccinia</taxon>
    </lineage>
</organism>
<dbReference type="GO" id="GO:0004866">
    <property type="term" value="F:endopeptidase inhibitor activity"/>
    <property type="evidence" value="ECO:0000318"/>
    <property type="project" value="GO_Central"/>
</dbReference>
<keyword evidence="3" id="KW-1133">Transmembrane helix</keyword>
<dbReference type="SUPFAM" id="SSF54897">
    <property type="entry name" value="Protease propeptides/inhibitors"/>
    <property type="match status" value="1"/>
</dbReference>
<dbReference type="VEuPathDB" id="FungiDB:PGTG_14079"/>
<dbReference type="InParanoid" id="E3KW26"/>
<dbReference type="OMA" id="SAQFNAF"/>
<feature type="compositionally biased region" description="Polar residues" evidence="2">
    <location>
        <begin position="58"/>
        <end position="68"/>
    </location>
</feature>
<dbReference type="KEGG" id="pgr:PGTG_14079"/>
<comment type="similarity">
    <text evidence="1">Belongs to the protease inhibitor I9 family.</text>
</comment>
<dbReference type="OrthoDB" id="5518345at2759"/>
<dbReference type="AlphaFoldDB" id="E3KW26"/>
<dbReference type="InterPro" id="IPR010259">
    <property type="entry name" value="S8pro/Inhibitor_I9"/>
</dbReference>
<feature type="transmembrane region" description="Helical" evidence="3">
    <location>
        <begin position="6"/>
        <end position="26"/>
    </location>
</feature>
<evidence type="ECO:0000313" key="5">
    <source>
        <dbReference type="EMBL" id="EFP88501.1"/>
    </source>
</evidence>
<dbReference type="Proteomes" id="UP000008783">
    <property type="component" value="Unassembled WGS sequence"/>
</dbReference>
<proteinExistence type="inferred from homology"/>
<dbReference type="RefSeq" id="XP_003332920.1">
    <property type="nucleotide sequence ID" value="XM_003332872.2"/>
</dbReference>
<dbReference type="GeneID" id="10540965"/>